<name>A0A6N2R3W2_9FIRM</name>
<dbReference type="SUPFAM" id="SSF46689">
    <property type="entry name" value="Homeodomain-like"/>
    <property type="match status" value="1"/>
</dbReference>
<dbReference type="CDD" id="cd00167">
    <property type="entry name" value="SANT"/>
    <property type="match status" value="1"/>
</dbReference>
<protein>
    <submittedName>
        <fullName evidence="2">Uncharacterized protein</fullName>
    </submittedName>
</protein>
<dbReference type="InterPro" id="IPR001005">
    <property type="entry name" value="SANT/Myb"/>
</dbReference>
<evidence type="ECO:0000313" key="2">
    <source>
        <dbReference type="EMBL" id="VYS75562.1"/>
    </source>
</evidence>
<evidence type="ECO:0000256" key="1">
    <source>
        <dbReference type="SAM" id="MobiDB-lite"/>
    </source>
</evidence>
<dbReference type="EMBL" id="CACRSL010000003">
    <property type="protein sequence ID" value="VYS75562.1"/>
    <property type="molecule type" value="Genomic_DNA"/>
</dbReference>
<proteinExistence type="predicted"/>
<accession>A0A6N2R3W2</accession>
<gene>
    <name evidence="2" type="ORF">AULFYP135_00210</name>
</gene>
<sequence>MNVPELEVVRDYRLAKSKKKIIPILGQTYGCGRKKIEAILERHGMYTPKPKIPRTPGKPWSPEEDRLLLQLAQEGLTREELASHFPGRTVGAISTRMTKMGIKKRPTGGQDRERRKG</sequence>
<dbReference type="InterPro" id="IPR009057">
    <property type="entry name" value="Homeodomain-like_sf"/>
</dbReference>
<organism evidence="2">
    <name type="scientific">uncultured Anaerotruncus sp</name>
    <dbReference type="NCBI Taxonomy" id="905011"/>
    <lineage>
        <taxon>Bacteria</taxon>
        <taxon>Bacillati</taxon>
        <taxon>Bacillota</taxon>
        <taxon>Clostridia</taxon>
        <taxon>Eubacteriales</taxon>
        <taxon>Oscillospiraceae</taxon>
        <taxon>Anaerotruncus</taxon>
        <taxon>environmental samples</taxon>
    </lineage>
</organism>
<feature type="region of interest" description="Disordered" evidence="1">
    <location>
        <begin position="88"/>
        <end position="117"/>
    </location>
</feature>
<reference evidence="2" key="1">
    <citation type="submission" date="2019-11" db="EMBL/GenBank/DDBJ databases">
        <authorList>
            <person name="Feng L."/>
        </authorList>
    </citation>
    <scope>NUCLEOTIDE SEQUENCE</scope>
    <source>
        <strain evidence="2">AundefinedLFYP135</strain>
    </source>
</reference>
<dbReference type="AlphaFoldDB" id="A0A6N2R3W2"/>